<keyword evidence="3" id="KW-1185">Reference proteome</keyword>
<name>A0A853JGT2_9GAMM</name>
<proteinExistence type="predicted"/>
<evidence type="ECO:0000313" key="2">
    <source>
        <dbReference type="EMBL" id="NZA27777.1"/>
    </source>
</evidence>
<reference evidence="2 3" key="1">
    <citation type="submission" date="2020-07" db="EMBL/GenBank/DDBJ databases">
        <title>Luteimonas sp. SJ-92.</title>
        <authorList>
            <person name="Huang X.-X."/>
            <person name="Xu L."/>
            <person name="Sun J.-Q."/>
        </authorList>
    </citation>
    <scope>NUCLEOTIDE SEQUENCE [LARGE SCALE GENOMIC DNA]</scope>
    <source>
        <strain evidence="2 3">SJ-92</strain>
    </source>
</reference>
<protein>
    <submittedName>
        <fullName evidence="2">Uncharacterized protein</fullName>
    </submittedName>
</protein>
<dbReference type="Proteomes" id="UP000578091">
    <property type="component" value="Unassembled WGS sequence"/>
</dbReference>
<dbReference type="AlphaFoldDB" id="A0A853JGT2"/>
<comment type="caution">
    <text evidence="2">The sequence shown here is derived from an EMBL/GenBank/DDBJ whole genome shotgun (WGS) entry which is preliminary data.</text>
</comment>
<organism evidence="2 3">
    <name type="scientific">Luteimonas salinisoli</name>
    <dbReference type="NCBI Taxonomy" id="2752307"/>
    <lineage>
        <taxon>Bacteria</taxon>
        <taxon>Pseudomonadati</taxon>
        <taxon>Pseudomonadota</taxon>
        <taxon>Gammaproteobacteria</taxon>
        <taxon>Lysobacterales</taxon>
        <taxon>Lysobacteraceae</taxon>
        <taxon>Luteimonas</taxon>
    </lineage>
</organism>
<feature type="region of interest" description="Disordered" evidence="1">
    <location>
        <begin position="97"/>
        <end position="126"/>
    </location>
</feature>
<evidence type="ECO:0000313" key="3">
    <source>
        <dbReference type="Proteomes" id="UP000578091"/>
    </source>
</evidence>
<feature type="region of interest" description="Disordered" evidence="1">
    <location>
        <begin position="1"/>
        <end position="35"/>
    </location>
</feature>
<gene>
    <name evidence="2" type="ORF">H0E84_15470</name>
</gene>
<sequence>MAVMMHDGGGGYVAPPPPPPPPTRTNLQSADAATADRSIAQMTPEQEAQLQGEVDALPQAERTDLLNDLASKLQAPQLVRLNDIFGADAVREAVETRSSAVAREGYLETTGAAPDQPEAPEGSGDSTAEQVERAQSDYEDRVEGQGILSQGQLGELMIEHQGDPAYLAELVRLAQEDGTLDAVVHPMYGGLYEKEGDSYVRSGDYDDRGDALRAAFDTAIAAALDRGTLTGAQLRELGVHSSGWQDVAARAGVGQVGATDATRTTSTELDGLVDGYDDAVEDVERLDEELGGLLAQAGPLTPEQQAGFVEAFRNDPEHKPTYDAKIEATQALADYVAENRDAVLDAAVRDPEVAEQVHDAIVAMATDGHGVQALELLAEIQRVPDSALGEAFAGFTDLSGDVLTDAASSAMSELLARNDGSVTEAQAQFTTLMAAFGQGAPGWGGYKDFAAGNRLLNEFADGNFSAADFYSHRYNETPPIFRAFMAGGVVLGAVSAAEAGRNEDYVNAITGFAQGGENAARLVAGATTSLSDTGRLAQHAGDFGRFATRLAPGLGLIASSASLVNSLQQASDGNVGYAIAAAGDVLGVLGGAMELVPVTAPAGFIVSGIGAIVNGIGSFIGEVINGNERREDLERYLTEAGVDPQIVDELASTGKALFEMSDALGMTPEQLQSLIAAHPEIAASPGHVGIFQETAAAAGLEGGEVNTLADRMAGDDPNFAWELFGVAGMYTNPSAEQKAAFLRDQLEIRFPSAAEYAESKSPELFGAAAEQRERAVADYERDGFSMNWEMSLGNQLADNTDPAYRAEMIGKLQEDGRLEMWAQFLGGYGDQWADAARQSLADAVAAGTVTQSEADAALAHFG</sequence>
<dbReference type="EMBL" id="JACCKA010000086">
    <property type="protein sequence ID" value="NZA27777.1"/>
    <property type="molecule type" value="Genomic_DNA"/>
</dbReference>
<accession>A0A853JGT2</accession>
<evidence type="ECO:0000256" key="1">
    <source>
        <dbReference type="SAM" id="MobiDB-lite"/>
    </source>
</evidence>
<dbReference type="RefSeq" id="WP_180679544.1">
    <property type="nucleotide sequence ID" value="NZ_JACCKA010000086.1"/>
</dbReference>
<feature type="compositionally biased region" description="Pro residues" evidence="1">
    <location>
        <begin position="14"/>
        <end position="23"/>
    </location>
</feature>